<sequence>MVTSEFTLDAAIRSKLGRRATEPLATKFQSAIDLLGGPATEFGSDGRIQCKLRCDRPSQHCWQCSALPQEVLDLINKCDKISKSHAKHFH</sequence>
<name>A0A2N5UPM1_9BASI</name>
<evidence type="ECO:0000313" key="2">
    <source>
        <dbReference type="Proteomes" id="UP000235388"/>
    </source>
</evidence>
<comment type="caution">
    <text evidence="1">The sequence shown here is derived from an EMBL/GenBank/DDBJ whole genome shotgun (WGS) entry which is preliminary data.</text>
</comment>
<protein>
    <submittedName>
        <fullName evidence="1">Uncharacterized protein</fullName>
    </submittedName>
</protein>
<evidence type="ECO:0000313" key="1">
    <source>
        <dbReference type="EMBL" id="PLW39710.1"/>
    </source>
</evidence>
<dbReference type="Proteomes" id="UP000235388">
    <property type="component" value="Unassembled WGS sequence"/>
</dbReference>
<proteinExistence type="predicted"/>
<keyword evidence="2" id="KW-1185">Reference proteome</keyword>
<organism evidence="1 2">
    <name type="scientific">Puccinia coronata f. sp. avenae</name>
    <dbReference type="NCBI Taxonomy" id="200324"/>
    <lineage>
        <taxon>Eukaryota</taxon>
        <taxon>Fungi</taxon>
        <taxon>Dikarya</taxon>
        <taxon>Basidiomycota</taxon>
        <taxon>Pucciniomycotina</taxon>
        <taxon>Pucciniomycetes</taxon>
        <taxon>Pucciniales</taxon>
        <taxon>Pucciniaceae</taxon>
        <taxon>Puccinia</taxon>
    </lineage>
</organism>
<gene>
    <name evidence="1" type="ORF">PCANC_15859</name>
</gene>
<accession>A0A2N5UPM1</accession>
<reference evidence="1 2" key="1">
    <citation type="submission" date="2017-11" db="EMBL/GenBank/DDBJ databases">
        <title>De novo assembly and phasing of dikaryotic genomes from two isolates of Puccinia coronata f. sp. avenae, the causal agent of oat crown rust.</title>
        <authorList>
            <person name="Miller M.E."/>
            <person name="Zhang Y."/>
            <person name="Omidvar V."/>
            <person name="Sperschneider J."/>
            <person name="Schwessinger B."/>
            <person name="Raley C."/>
            <person name="Palmer J.M."/>
            <person name="Garnica D."/>
            <person name="Upadhyaya N."/>
            <person name="Rathjen J."/>
            <person name="Taylor J.M."/>
            <person name="Park R.F."/>
            <person name="Dodds P.N."/>
            <person name="Hirsch C.D."/>
            <person name="Kianian S.F."/>
            <person name="Figueroa M."/>
        </authorList>
    </citation>
    <scope>NUCLEOTIDE SEQUENCE [LARGE SCALE GENOMIC DNA]</scope>
    <source>
        <strain evidence="1">12NC29</strain>
    </source>
</reference>
<dbReference type="EMBL" id="PGCJ01000191">
    <property type="protein sequence ID" value="PLW39710.1"/>
    <property type="molecule type" value="Genomic_DNA"/>
</dbReference>
<dbReference type="AlphaFoldDB" id="A0A2N5UPM1"/>